<proteinExistence type="predicted"/>
<comment type="caution">
    <text evidence="1">The sequence shown here is derived from an EMBL/GenBank/DDBJ whole genome shotgun (WGS) entry which is preliminary data.</text>
</comment>
<feature type="non-terminal residue" evidence="1">
    <location>
        <position position="51"/>
    </location>
</feature>
<dbReference type="EMBL" id="CAMKVN010017899">
    <property type="protein sequence ID" value="CAI2198127.1"/>
    <property type="molecule type" value="Genomic_DNA"/>
</dbReference>
<name>A0A9W4TC46_9GLOM</name>
<dbReference type="Proteomes" id="UP001153678">
    <property type="component" value="Unassembled WGS sequence"/>
</dbReference>
<reference evidence="1" key="1">
    <citation type="submission" date="2022-08" db="EMBL/GenBank/DDBJ databases">
        <authorList>
            <person name="Kallberg Y."/>
            <person name="Tangrot J."/>
            <person name="Rosling A."/>
        </authorList>
    </citation>
    <scope>NUCLEOTIDE SEQUENCE</scope>
    <source>
        <strain evidence="1">Wild A</strain>
    </source>
</reference>
<evidence type="ECO:0000313" key="1">
    <source>
        <dbReference type="EMBL" id="CAI2198127.1"/>
    </source>
</evidence>
<feature type="non-terminal residue" evidence="1">
    <location>
        <position position="1"/>
    </location>
</feature>
<dbReference type="AlphaFoldDB" id="A0A9W4TC46"/>
<dbReference type="OrthoDB" id="2398541at2759"/>
<accession>A0A9W4TC46</accession>
<gene>
    <name evidence="1" type="ORF">FWILDA_LOCUS18418</name>
</gene>
<evidence type="ECO:0000313" key="2">
    <source>
        <dbReference type="Proteomes" id="UP001153678"/>
    </source>
</evidence>
<protein>
    <submittedName>
        <fullName evidence="1">15352_t:CDS:1</fullName>
    </submittedName>
</protein>
<sequence length="51" mass="5814">RDDAIAELKAEVVKLRDDNEESKQQPFLQSEIPENKQNTITLVSNICEKEG</sequence>
<organism evidence="1 2">
    <name type="scientific">Funneliformis geosporum</name>
    <dbReference type="NCBI Taxonomy" id="1117311"/>
    <lineage>
        <taxon>Eukaryota</taxon>
        <taxon>Fungi</taxon>
        <taxon>Fungi incertae sedis</taxon>
        <taxon>Mucoromycota</taxon>
        <taxon>Glomeromycotina</taxon>
        <taxon>Glomeromycetes</taxon>
        <taxon>Glomerales</taxon>
        <taxon>Glomeraceae</taxon>
        <taxon>Funneliformis</taxon>
    </lineage>
</organism>
<keyword evidence="2" id="KW-1185">Reference proteome</keyword>